<keyword evidence="3" id="KW-1185">Reference proteome</keyword>
<feature type="transmembrane region" description="Helical" evidence="1">
    <location>
        <begin position="27"/>
        <end position="49"/>
    </location>
</feature>
<feature type="transmembrane region" description="Helical" evidence="1">
    <location>
        <begin position="175"/>
        <end position="192"/>
    </location>
</feature>
<keyword evidence="1" id="KW-0472">Membrane</keyword>
<evidence type="ECO:0000313" key="3">
    <source>
        <dbReference type="Proteomes" id="UP000181997"/>
    </source>
</evidence>
<evidence type="ECO:0000313" key="2">
    <source>
        <dbReference type="EMBL" id="SCB82304.1"/>
    </source>
</evidence>
<evidence type="ECO:0000256" key="1">
    <source>
        <dbReference type="SAM" id="Phobius"/>
    </source>
</evidence>
<accession>A0A0V8HLI7</accession>
<reference evidence="3" key="1">
    <citation type="submission" date="2016-08" db="EMBL/GenBank/DDBJ databases">
        <authorList>
            <person name="Varghese N."/>
            <person name="Submissions Spin"/>
        </authorList>
    </citation>
    <scope>NUCLEOTIDE SEQUENCE [LARGE SCALE GENOMIC DNA]</scope>
    <source>
        <strain evidence="3">SGD-1123</strain>
    </source>
</reference>
<dbReference type="EMBL" id="FMAU01000001">
    <property type="protein sequence ID" value="SCB82304.1"/>
    <property type="molecule type" value="Genomic_DNA"/>
</dbReference>
<feature type="transmembrane region" description="Helical" evidence="1">
    <location>
        <begin position="69"/>
        <end position="88"/>
    </location>
</feature>
<sequence length="193" mass="22197">MTTKSRQNTHSSFLANTIPNPRERKSILLYLTGSILLAGAGILLISAYRDLLMGMDEDSYEELLEQFGSVARIVYFAVLSIFPVFLLMKWKGLKEIRLRNIEFKRIIQFTGKLLRKWHVPLALLASAVVVLHGGLALARDFHWDFTNTTGILSSIILFFLMIMGFKRFKRKDKSWHLKLAITFTVLFMIHASF</sequence>
<feature type="transmembrane region" description="Helical" evidence="1">
    <location>
        <begin position="121"/>
        <end position="139"/>
    </location>
</feature>
<gene>
    <name evidence="2" type="ORF">GA0061094_0747</name>
</gene>
<dbReference type="OrthoDB" id="2929833at2"/>
<proteinExistence type="predicted"/>
<feature type="transmembrane region" description="Helical" evidence="1">
    <location>
        <begin position="145"/>
        <end position="163"/>
    </location>
</feature>
<dbReference type="RefSeq" id="WP_032088032.1">
    <property type="nucleotide sequence ID" value="NZ_FMAU01000001.1"/>
</dbReference>
<dbReference type="AlphaFoldDB" id="A0A0V8HLI7"/>
<protein>
    <submittedName>
        <fullName evidence="2">Uncharacterized protein</fullName>
    </submittedName>
</protein>
<keyword evidence="1" id="KW-0812">Transmembrane</keyword>
<dbReference type="Proteomes" id="UP000181997">
    <property type="component" value="Unassembled WGS sequence"/>
</dbReference>
<organism evidence="2 3">
    <name type="scientific">[Bacillus] enclensis</name>
    <dbReference type="NCBI Taxonomy" id="1402860"/>
    <lineage>
        <taxon>Bacteria</taxon>
        <taxon>Bacillati</taxon>
        <taxon>Bacillota</taxon>
        <taxon>Bacilli</taxon>
        <taxon>Bacillales</taxon>
        <taxon>Bacillaceae</taxon>
        <taxon>Rossellomorea</taxon>
    </lineage>
</organism>
<keyword evidence="1" id="KW-1133">Transmembrane helix</keyword>
<name>A0A0V8HLI7_9BACI</name>